<evidence type="ECO:0000256" key="8">
    <source>
        <dbReference type="ARBA" id="ARBA00022975"/>
    </source>
</evidence>
<dbReference type="InterPro" id="IPR029062">
    <property type="entry name" value="Class_I_gatase-like"/>
</dbReference>
<keyword evidence="12" id="KW-1185">Reference proteome</keyword>
<keyword evidence="5" id="KW-0547">Nucleotide-binding</keyword>
<dbReference type="PANTHER" id="PTHR11550:SF34">
    <property type="entry name" value="CTP SYNTHASE"/>
    <property type="match status" value="1"/>
</dbReference>
<evidence type="ECO:0000256" key="7">
    <source>
        <dbReference type="ARBA" id="ARBA00022962"/>
    </source>
</evidence>
<dbReference type="InterPro" id="IPR017926">
    <property type="entry name" value="GATASE"/>
</dbReference>
<dbReference type="PANTHER" id="PTHR11550">
    <property type="entry name" value="CTP SYNTHASE"/>
    <property type="match status" value="1"/>
</dbReference>
<dbReference type="AlphaFoldDB" id="A0AAV6HVN4"/>
<keyword evidence="7" id="KW-0315">Glutamine amidotransferase</keyword>
<dbReference type="GO" id="GO:0019856">
    <property type="term" value="P:pyrimidine nucleobase biosynthetic process"/>
    <property type="evidence" value="ECO:0007669"/>
    <property type="project" value="TreeGrafter"/>
</dbReference>
<dbReference type="InterPro" id="IPR004468">
    <property type="entry name" value="CTP_synthase"/>
</dbReference>
<keyword evidence="4" id="KW-0436">Ligase</keyword>
<keyword evidence="8" id="KW-0665">Pyrimidine biosynthesis</keyword>
<name>A0AAV6HVN4_9ERIC</name>
<evidence type="ECO:0000256" key="9">
    <source>
        <dbReference type="ARBA" id="ARBA00047781"/>
    </source>
</evidence>
<dbReference type="GO" id="GO:0006241">
    <property type="term" value="P:CTP biosynthetic process"/>
    <property type="evidence" value="ECO:0007669"/>
    <property type="project" value="TreeGrafter"/>
</dbReference>
<feature type="domain" description="Glutamine amidotransferase" evidence="10">
    <location>
        <begin position="59"/>
        <end position="138"/>
    </location>
</feature>
<dbReference type="Proteomes" id="UP000823749">
    <property type="component" value="Chromosome 13"/>
</dbReference>
<comment type="caution">
    <text evidence="11">The sequence shown here is derived from an EMBL/GenBank/DDBJ whole genome shotgun (WGS) entry which is preliminary data.</text>
</comment>
<sequence length="198" mass="22499">MTGFKNPYGRHYAPWIKKDLFSRHGLQSCKVVSALGYLHMKKCKEMLMYKYVKPDVLHFMRYGNKSFIDERHRHRYEVNPDMVVQLEDAGLAFVGKDDSGRRMEIIELDNHPYYVGVQFHPEFKSRPEKPSALFLGLIAAAGGQLDAFLKKKVVTRAISMSNGNSTMKSRQYGNGDKTSNWSSLGANAIYTNGNGVHC</sequence>
<comment type="catalytic activity">
    <reaction evidence="9">
        <text>UTP + L-glutamine + ATP + H2O = CTP + L-glutamate + ADP + phosphate + 2 H(+)</text>
        <dbReference type="Rhea" id="RHEA:26426"/>
        <dbReference type="ChEBI" id="CHEBI:15377"/>
        <dbReference type="ChEBI" id="CHEBI:15378"/>
        <dbReference type="ChEBI" id="CHEBI:29985"/>
        <dbReference type="ChEBI" id="CHEBI:30616"/>
        <dbReference type="ChEBI" id="CHEBI:37563"/>
        <dbReference type="ChEBI" id="CHEBI:43474"/>
        <dbReference type="ChEBI" id="CHEBI:46398"/>
        <dbReference type="ChEBI" id="CHEBI:58359"/>
        <dbReference type="ChEBI" id="CHEBI:456216"/>
        <dbReference type="EC" id="6.3.4.2"/>
    </reaction>
</comment>
<gene>
    <name evidence="11" type="ORF">RHGRI_037024</name>
</gene>
<dbReference type="EC" id="6.3.4.2" evidence="3"/>
<comment type="pathway">
    <text evidence="1">Pyrimidine metabolism; CTP biosynthesis via de novo pathway; CTP from UDP: step 2/2.</text>
</comment>
<dbReference type="EMBL" id="JACTNZ010000013">
    <property type="protein sequence ID" value="KAG5516176.1"/>
    <property type="molecule type" value="Genomic_DNA"/>
</dbReference>
<accession>A0AAV6HVN4</accession>
<keyword evidence="6" id="KW-0067">ATP-binding</keyword>
<evidence type="ECO:0000313" key="11">
    <source>
        <dbReference type="EMBL" id="KAG5516176.1"/>
    </source>
</evidence>
<dbReference type="Gene3D" id="3.40.50.880">
    <property type="match status" value="1"/>
</dbReference>
<dbReference type="GO" id="GO:0003883">
    <property type="term" value="F:CTP synthase activity"/>
    <property type="evidence" value="ECO:0007669"/>
    <property type="project" value="UniProtKB-EC"/>
</dbReference>
<evidence type="ECO:0000256" key="5">
    <source>
        <dbReference type="ARBA" id="ARBA00022741"/>
    </source>
</evidence>
<dbReference type="Pfam" id="PF00117">
    <property type="entry name" value="GATase"/>
    <property type="match status" value="1"/>
</dbReference>
<evidence type="ECO:0000313" key="12">
    <source>
        <dbReference type="Proteomes" id="UP000823749"/>
    </source>
</evidence>
<dbReference type="GO" id="GO:0042802">
    <property type="term" value="F:identical protein binding"/>
    <property type="evidence" value="ECO:0007669"/>
    <property type="project" value="TreeGrafter"/>
</dbReference>
<dbReference type="GO" id="GO:0005524">
    <property type="term" value="F:ATP binding"/>
    <property type="evidence" value="ECO:0007669"/>
    <property type="project" value="UniProtKB-KW"/>
</dbReference>
<organism evidence="11 12">
    <name type="scientific">Rhododendron griersonianum</name>
    <dbReference type="NCBI Taxonomy" id="479676"/>
    <lineage>
        <taxon>Eukaryota</taxon>
        <taxon>Viridiplantae</taxon>
        <taxon>Streptophyta</taxon>
        <taxon>Embryophyta</taxon>
        <taxon>Tracheophyta</taxon>
        <taxon>Spermatophyta</taxon>
        <taxon>Magnoliopsida</taxon>
        <taxon>eudicotyledons</taxon>
        <taxon>Gunneridae</taxon>
        <taxon>Pentapetalae</taxon>
        <taxon>asterids</taxon>
        <taxon>Ericales</taxon>
        <taxon>Ericaceae</taxon>
        <taxon>Ericoideae</taxon>
        <taxon>Rhodoreae</taxon>
        <taxon>Rhododendron</taxon>
    </lineage>
</organism>
<comment type="similarity">
    <text evidence="2">Belongs to the CTP synthase family.</text>
</comment>
<reference evidence="11 12" key="1">
    <citation type="submission" date="2020-08" db="EMBL/GenBank/DDBJ databases">
        <title>Plant Genome Project.</title>
        <authorList>
            <person name="Zhang R.-G."/>
        </authorList>
    </citation>
    <scope>NUCLEOTIDE SEQUENCE [LARGE SCALE GENOMIC DNA]</scope>
    <source>
        <strain evidence="11">WSP0</strain>
        <tissue evidence="11">Leaf</tissue>
    </source>
</reference>
<evidence type="ECO:0000256" key="1">
    <source>
        <dbReference type="ARBA" id="ARBA00005171"/>
    </source>
</evidence>
<protein>
    <recommendedName>
        <fullName evidence="3">CTP synthase (glutamine hydrolyzing)</fullName>
        <ecNumber evidence="3">6.3.4.2</ecNumber>
    </recommendedName>
</protein>
<evidence type="ECO:0000256" key="3">
    <source>
        <dbReference type="ARBA" id="ARBA00012291"/>
    </source>
</evidence>
<evidence type="ECO:0000256" key="2">
    <source>
        <dbReference type="ARBA" id="ARBA00007533"/>
    </source>
</evidence>
<evidence type="ECO:0000259" key="10">
    <source>
        <dbReference type="Pfam" id="PF00117"/>
    </source>
</evidence>
<evidence type="ECO:0000256" key="4">
    <source>
        <dbReference type="ARBA" id="ARBA00022598"/>
    </source>
</evidence>
<evidence type="ECO:0000256" key="6">
    <source>
        <dbReference type="ARBA" id="ARBA00022840"/>
    </source>
</evidence>
<proteinExistence type="inferred from homology"/>
<dbReference type="SUPFAM" id="SSF52317">
    <property type="entry name" value="Class I glutamine amidotransferase-like"/>
    <property type="match status" value="1"/>
</dbReference>